<evidence type="ECO:0000313" key="2">
    <source>
        <dbReference type="EMBL" id="CAA9505490.1"/>
    </source>
</evidence>
<feature type="region of interest" description="Disordered" evidence="1">
    <location>
        <begin position="32"/>
        <end position="62"/>
    </location>
</feature>
<feature type="compositionally biased region" description="Low complexity" evidence="1">
    <location>
        <begin position="44"/>
        <end position="53"/>
    </location>
</feature>
<organism evidence="2">
    <name type="scientific">uncultured Rubrobacteraceae bacterium</name>
    <dbReference type="NCBI Taxonomy" id="349277"/>
    <lineage>
        <taxon>Bacteria</taxon>
        <taxon>Bacillati</taxon>
        <taxon>Actinomycetota</taxon>
        <taxon>Rubrobacteria</taxon>
        <taxon>Rubrobacterales</taxon>
        <taxon>Rubrobacteraceae</taxon>
        <taxon>environmental samples</taxon>
    </lineage>
</organism>
<feature type="non-terminal residue" evidence="2">
    <location>
        <position position="62"/>
    </location>
</feature>
<protein>
    <submittedName>
        <fullName evidence="2">Uncharacterized protein</fullName>
    </submittedName>
</protein>
<reference evidence="2" key="1">
    <citation type="submission" date="2020-02" db="EMBL/GenBank/DDBJ databases">
        <authorList>
            <person name="Meier V. D."/>
        </authorList>
    </citation>
    <scope>NUCLEOTIDE SEQUENCE</scope>
    <source>
        <strain evidence="2">AVDCRST_MAG12</strain>
    </source>
</reference>
<dbReference type="AlphaFoldDB" id="A0A6J4SU13"/>
<feature type="non-terminal residue" evidence="2">
    <location>
        <position position="1"/>
    </location>
</feature>
<sequence>SAPPPRPGNDPTRRPVPAHEFLRAALVLRGAIPGGLLPGPGGPPRRQGARPRGGAQGAGAGL</sequence>
<accession>A0A6J4SU13</accession>
<dbReference type="EMBL" id="CADCVK010000412">
    <property type="protein sequence ID" value="CAA9505490.1"/>
    <property type="molecule type" value="Genomic_DNA"/>
</dbReference>
<gene>
    <name evidence="2" type="ORF">AVDCRST_MAG12-2907</name>
</gene>
<evidence type="ECO:0000256" key="1">
    <source>
        <dbReference type="SAM" id="MobiDB-lite"/>
    </source>
</evidence>
<proteinExistence type="predicted"/>
<name>A0A6J4SU13_9ACTN</name>